<comment type="subcellular location">
    <subcellularLocation>
        <location evidence="1 10">Cell membrane</location>
        <topology evidence="1 10">Multi-pass membrane protein</topology>
    </subcellularLocation>
</comment>
<keyword evidence="4 10" id="KW-1133">Transmembrane helix</keyword>
<protein>
    <recommendedName>
        <fullName evidence="10">Fluoride-specific ion channel FluC</fullName>
    </recommendedName>
</protein>
<keyword evidence="10" id="KW-0406">Ion transport</keyword>
<dbReference type="GO" id="GO:0062054">
    <property type="term" value="F:fluoride channel activity"/>
    <property type="evidence" value="ECO:0007669"/>
    <property type="project" value="UniProtKB-UniRule"/>
</dbReference>
<comment type="similarity">
    <text evidence="7 10">Belongs to the fluoride channel Fluc/FEX (TC 1.A.43) family.</text>
</comment>
<evidence type="ECO:0000256" key="5">
    <source>
        <dbReference type="ARBA" id="ARBA00023136"/>
    </source>
</evidence>
<feature type="transmembrane region" description="Helical" evidence="10">
    <location>
        <begin position="29"/>
        <end position="48"/>
    </location>
</feature>
<dbReference type="AlphaFoldDB" id="A0A8J3ZSF0"/>
<keyword evidence="10" id="KW-0479">Metal-binding</keyword>
<keyword evidence="2 10" id="KW-1003">Cell membrane</keyword>
<dbReference type="InterPro" id="IPR003691">
    <property type="entry name" value="FluC"/>
</dbReference>
<dbReference type="HAMAP" id="MF_00454">
    <property type="entry name" value="FluC"/>
    <property type="match status" value="1"/>
</dbReference>
<evidence type="ECO:0000256" key="3">
    <source>
        <dbReference type="ARBA" id="ARBA00022692"/>
    </source>
</evidence>
<keyword evidence="10" id="KW-0915">Sodium</keyword>
<evidence type="ECO:0000313" key="12">
    <source>
        <dbReference type="Proteomes" id="UP000635606"/>
    </source>
</evidence>
<keyword evidence="6 10" id="KW-0407">Ion channel</keyword>
<keyword evidence="5 10" id="KW-0472">Membrane</keyword>
<dbReference type="GO" id="GO:0005886">
    <property type="term" value="C:plasma membrane"/>
    <property type="evidence" value="ECO:0007669"/>
    <property type="project" value="UniProtKB-SubCell"/>
</dbReference>
<comment type="activity regulation">
    <text evidence="10">Na(+) is not transported, but it plays an essential structural role and its presence is essential for fluoride channel function.</text>
</comment>
<comment type="caution">
    <text evidence="10">Lacks conserved residue(s) required for the propagation of feature annotation.</text>
</comment>
<evidence type="ECO:0000256" key="2">
    <source>
        <dbReference type="ARBA" id="ARBA00022475"/>
    </source>
</evidence>
<comment type="caution">
    <text evidence="11">The sequence shown here is derived from an EMBL/GenBank/DDBJ whole genome shotgun (WGS) entry which is preliminary data.</text>
</comment>
<organism evidence="11 12">
    <name type="scientific">Virgisporangium ochraceum</name>
    <dbReference type="NCBI Taxonomy" id="65505"/>
    <lineage>
        <taxon>Bacteria</taxon>
        <taxon>Bacillati</taxon>
        <taxon>Actinomycetota</taxon>
        <taxon>Actinomycetes</taxon>
        <taxon>Micromonosporales</taxon>
        <taxon>Micromonosporaceae</taxon>
        <taxon>Virgisporangium</taxon>
    </lineage>
</organism>
<comment type="function">
    <text evidence="9 10">Fluoride-specific ion channel. Important for reducing fluoride concentration in the cell, thus reducing its toxicity.</text>
</comment>
<dbReference type="GO" id="GO:0046872">
    <property type="term" value="F:metal ion binding"/>
    <property type="evidence" value="ECO:0007669"/>
    <property type="project" value="UniProtKB-KW"/>
</dbReference>
<sequence length="111" mass="11349">MRWAPVVAVAAGGVVGALGRYGLQSAFPSLWTTWAINVAGCLLIGALMPLVAERPLLQPFVGPGVLGGFTTFSAYAVDVQRGAPLLYLGGTVVAAVAAVWVGRAVTGRLAR</sequence>
<dbReference type="EMBL" id="BOPH01000023">
    <property type="protein sequence ID" value="GIJ67193.1"/>
    <property type="molecule type" value="Genomic_DNA"/>
</dbReference>
<dbReference type="Pfam" id="PF02537">
    <property type="entry name" value="CRCB"/>
    <property type="match status" value="1"/>
</dbReference>
<evidence type="ECO:0000256" key="8">
    <source>
        <dbReference type="ARBA" id="ARBA00035585"/>
    </source>
</evidence>
<comment type="catalytic activity">
    <reaction evidence="8">
        <text>fluoride(in) = fluoride(out)</text>
        <dbReference type="Rhea" id="RHEA:76159"/>
        <dbReference type="ChEBI" id="CHEBI:17051"/>
    </reaction>
    <physiologicalReaction direction="left-to-right" evidence="8">
        <dbReference type="Rhea" id="RHEA:76160"/>
    </physiologicalReaction>
</comment>
<evidence type="ECO:0000256" key="4">
    <source>
        <dbReference type="ARBA" id="ARBA00022989"/>
    </source>
</evidence>
<evidence type="ECO:0000256" key="7">
    <source>
        <dbReference type="ARBA" id="ARBA00035120"/>
    </source>
</evidence>
<reference evidence="11" key="1">
    <citation type="submission" date="2021-01" db="EMBL/GenBank/DDBJ databases">
        <title>Whole genome shotgun sequence of Virgisporangium ochraceum NBRC 16418.</title>
        <authorList>
            <person name="Komaki H."/>
            <person name="Tamura T."/>
        </authorList>
    </citation>
    <scope>NUCLEOTIDE SEQUENCE</scope>
    <source>
        <strain evidence="11">NBRC 16418</strain>
    </source>
</reference>
<evidence type="ECO:0000256" key="10">
    <source>
        <dbReference type="HAMAP-Rule" id="MF_00454"/>
    </source>
</evidence>
<gene>
    <name evidence="10 11" type="primary">crcB</name>
    <name evidence="10" type="synonym">fluC</name>
    <name evidence="11" type="ORF">Voc01_021100</name>
</gene>
<evidence type="ECO:0000313" key="11">
    <source>
        <dbReference type="EMBL" id="GIJ67193.1"/>
    </source>
</evidence>
<dbReference type="GO" id="GO:0140114">
    <property type="term" value="P:cellular detoxification of fluoride"/>
    <property type="evidence" value="ECO:0007669"/>
    <property type="project" value="UniProtKB-UniRule"/>
</dbReference>
<evidence type="ECO:0000256" key="9">
    <source>
        <dbReference type="ARBA" id="ARBA00049940"/>
    </source>
</evidence>
<dbReference type="RefSeq" id="WP_239160099.1">
    <property type="nucleotide sequence ID" value="NZ_BOPH01000023.1"/>
</dbReference>
<keyword evidence="12" id="KW-1185">Reference proteome</keyword>
<dbReference type="Proteomes" id="UP000635606">
    <property type="component" value="Unassembled WGS sequence"/>
</dbReference>
<keyword evidence="3 10" id="KW-0812">Transmembrane</keyword>
<proteinExistence type="inferred from homology"/>
<name>A0A8J3ZSF0_9ACTN</name>
<evidence type="ECO:0000256" key="1">
    <source>
        <dbReference type="ARBA" id="ARBA00004651"/>
    </source>
</evidence>
<feature type="binding site" evidence="10">
    <location>
        <position position="70"/>
    </location>
    <ligand>
        <name>Na(+)</name>
        <dbReference type="ChEBI" id="CHEBI:29101"/>
        <note>structural</note>
    </ligand>
</feature>
<keyword evidence="10" id="KW-0813">Transport</keyword>
<evidence type="ECO:0000256" key="6">
    <source>
        <dbReference type="ARBA" id="ARBA00023303"/>
    </source>
</evidence>
<feature type="transmembrane region" description="Helical" evidence="10">
    <location>
        <begin position="83"/>
        <end position="102"/>
    </location>
</feature>
<feature type="binding site" evidence="10">
    <location>
        <position position="67"/>
    </location>
    <ligand>
        <name>Na(+)</name>
        <dbReference type="ChEBI" id="CHEBI:29101"/>
        <note>structural</note>
    </ligand>
</feature>
<accession>A0A8J3ZSF0</accession>